<dbReference type="Proteomes" id="UP000013111">
    <property type="component" value="Unassembled WGS sequence"/>
</dbReference>
<gene>
    <name evidence="1" type="ORF">BN437_3213</name>
</gene>
<evidence type="ECO:0000313" key="1">
    <source>
        <dbReference type="EMBL" id="CCO95118.1"/>
    </source>
</evidence>
<dbReference type="AlphaFoldDB" id="A0A831A3S3"/>
<accession>A0A831A3S3</accession>
<evidence type="ECO:0000313" key="2">
    <source>
        <dbReference type="Proteomes" id="UP000013111"/>
    </source>
</evidence>
<name>A0A831A3S3_ERWAM</name>
<proteinExistence type="predicted"/>
<reference evidence="1 2" key="2">
    <citation type="submission" date="2013-04" db="EMBL/GenBank/DDBJ databases">
        <title>Comparative genomics of 12 strains of Erwinia amylovora identifies a pan-genome with a large conserved core and provides insights into host specificity.</title>
        <authorList>
            <person name="Mann R.A."/>
            <person name="Smits T.H.M."/>
            <person name="Buehlmann A."/>
            <person name="Blom J."/>
            <person name="Goesmann A."/>
            <person name="Frey J.E."/>
            <person name="Plummer K.M."/>
            <person name="Beer S.V."/>
            <person name="Luck J."/>
            <person name="Duffy B."/>
            <person name="Rodoni B."/>
        </authorList>
    </citation>
    <scope>NUCLEOTIDE SEQUENCE [LARGE SCALE GENOMIC DNA]</scope>
    <source>
        <strain evidence="2">CFBP 1232</strain>
    </source>
</reference>
<reference evidence="1 2" key="1">
    <citation type="submission" date="2012-11" db="EMBL/GenBank/DDBJ databases">
        <authorList>
            <person name="Linke B."/>
        </authorList>
    </citation>
    <scope>NUCLEOTIDE SEQUENCE [LARGE SCALE GENOMIC DNA]</scope>
    <source>
        <strain evidence="2">CFBP 1232</strain>
    </source>
</reference>
<dbReference type="EMBL" id="CAPB01000039">
    <property type="protein sequence ID" value="CCO95118.1"/>
    <property type="molecule type" value="Genomic_DNA"/>
</dbReference>
<protein>
    <submittedName>
        <fullName evidence="1">Uncharacterized protein</fullName>
    </submittedName>
</protein>
<comment type="caution">
    <text evidence="1">The sequence shown here is derived from an EMBL/GenBank/DDBJ whole genome shotgun (WGS) entry which is preliminary data.</text>
</comment>
<sequence>MRQALYQPVVFFTHNLKSLSLSMFSCPQMPAT</sequence>
<organism evidence="1 2">
    <name type="scientific">Erwinia amylovora NBRC 12687 = CFBP 1232</name>
    <dbReference type="NCBI Taxonomy" id="1219359"/>
    <lineage>
        <taxon>Bacteria</taxon>
        <taxon>Pseudomonadati</taxon>
        <taxon>Pseudomonadota</taxon>
        <taxon>Gammaproteobacteria</taxon>
        <taxon>Enterobacterales</taxon>
        <taxon>Erwiniaceae</taxon>
        <taxon>Erwinia</taxon>
    </lineage>
</organism>